<gene>
    <name evidence="1" type="ORF">TNIN_372361</name>
</gene>
<evidence type="ECO:0000313" key="1">
    <source>
        <dbReference type="EMBL" id="GFY38740.1"/>
    </source>
</evidence>
<organism evidence="1 2">
    <name type="scientific">Trichonephila inaurata madagascariensis</name>
    <dbReference type="NCBI Taxonomy" id="2747483"/>
    <lineage>
        <taxon>Eukaryota</taxon>
        <taxon>Metazoa</taxon>
        <taxon>Ecdysozoa</taxon>
        <taxon>Arthropoda</taxon>
        <taxon>Chelicerata</taxon>
        <taxon>Arachnida</taxon>
        <taxon>Araneae</taxon>
        <taxon>Araneomorphae</taxon>
        <taxon>Entelegynae</taxon>
        <taxon>Araneoidea</taxon>
        <taxon>Nephilidae</taxon>
        <taxon>Trichonephila</taxon>
        <taxon>Trichonephila inaurata</taxon>
    </lineage>
</organism>
<accession>A0A8X6WQ53</accession>
<proteinExistence type="predicted"/>
<protein>
    <submittedName>
        <fullName evidence="1">Uncharacterized protein</fullName>
    </submittedName>
</protein>
<name>A0A8X6WQ53_9ARAC</name>
<evidence type="ECO:0000313" key="2">
    <source>
        <dbReference type="Proteomes" id="UP000886998"/>
    </source>
</evidence>
<reference evidence="1" key="1">
    <citation type="submission" date="2020-08" db="EMBL/GenBank/DDBJ databases">
        <title>Multicomponent nature underlies the extraordinary mechanical properties of spider dragline silk.</title>
        <authorList>
            <person name="Kono N."/>
            <person name="Nakamura H."/>
            <person name="Mori M."/>
            <person name="Yoshida Y."/>
            <person name="Ohtoshi R."/>
            <person name="Malay A.D."/>
            <person name="Moran D.A.P."/>
            <person name="Tomita M."/>
            <person name="Numata K."/>
            <person name="Arakawa K."/>
        </authorList>
    </citation>
    <scope>NUCLEOTIDE SEQUENCE</scope>
</reference>
<dbReference type="EMBL" id="BMAV01001042">
    <property type="protein sequence ID" value="GFY38740.1"/>
    <property type="molecule type" value="Genomic_DNA"/>
</dbReference>
<dbReference type="AlphaFoldDB" id="A0A8X6WQ53"/>
<dbReference type="Proteomes" id="UP000886998">
    <property type="component" value="Unassembled WGS sequence"/>
</dbReference>
<sequence length="126" mass="14308">MIKSIWPIKREIKLGHILLVGTTLLRFLEFPVTLQRPALILYLLPFVPISGILVDGQRLRLRPGCKVSSSSAEFSFLLTGWLLPRPGMVQTFLDPVRQTASKTRVVQIFRWPGDQVKTRVVQILST</sequence>
<keyword evidence="2" id="KW-1185">Reference proteome</keyword>
<comment type="caution">
    <text evidence="1">The sequence shown here is derived from an EMBL/GenBank/DDBJ whole genome shotgun (WGS) entry which is preliminary data.</text>
</comment>